<feature type="binding site" evidence="13">
    <location>
        <position position="302"/>
    </location>
    <ligand>
        <name>K(+)</name>
        <dbReference type="ChEBI" id="CHEBI:29103"/>
    </ligand>
</feature>
<dbReference type="GO" id="GO:0005634">
    <property type="term" value="C:nucleus"/>
    <property type="evidence" value="ECO:0007669"/>
    <property type="project" value="UniProtKB-SubCell"/>
</dbReference>
<comment type="similarity">
    <text evidence="13">Belongs to the carbohydrate kinase PfkB family. Ribokinase subfamily.</text>
</comment>
<keyword evidence="4 13" id="KW-0963">Cytoplasm</keyword>
<evidence type="ECO:0000256" key="8">
    <source>
        <dbReference type="ARBA" id="ARBA00022777"/>
    </source>
</evidence>
<dbReference type="PANTHER" id="PTHR10584:SF166">
    <property type="entry name" value="RIBOKINASE"/>
    <property type="match status" value="1"/>
</dbReference>
<comment type="similarity">
    <text evidence="1">Belongs to the carbohydrate kinase pfkB family.</text>
</comment>
<evidence type="ECO:0000256" key="2">
    <source>
        <dbReference type="ARBA" id="ARBA00012035"/>
    </source>
</evidence>
<feature type="binding site" evidence="13">
    <location>
        <position position="255"/>
    </location>
    <ligand>
        <name>K(+)</name>
        <dbReference type="ChEBI" id="CHEBI:29103"/>
    </ligand>
</feature>
<dbReference type="FunFam" id="3.40.1190.20:FF:000010">
    <property type="entry name" value="Ribokinase"/>
    <property type="match status" value="1"/>
</dbReference>
<evidence type="ECO:0000313" key="16">
    <source>
        <dbReference type="Proteomes" id="UP000037069"/>
    </source>
</evidence>
<evidence type="ECO:0000256" key="4">
    <source>
        <dbReference type="ARBA" id="ARBA00022490"/>
    </source>
</evidence>
<dbReference type="GO" id="GO:0005829">
    <property type="term" value="C:cytosol"/>
    <property type="evidence" value="ECO:0007669"/>
    <property type="project" value="TreeGrafter"/>
</dbReference>
<dbReference type="GO" id="GO:0019303">
    <property type="term" value="P:D-ribose catabolic process"/>
    <property type="evidence" value="ECO:0007669"/>
    <property type="project" value="UniProtKB-UniRule"/>
</dbReference>
<comment type="subunit">
    <text evidence="13">Homodimer.</text>
</comment>
<evidence type="ECO:0000256" key="12">
    <source>
        <dbReference type="ARBA" id="ARBA00023277"/>
    </source>
</evidence>
<feature type="binding site" evidence="13">
    <location>
        <position position="298"/>
    </location>
    <ligand>
        <name>K(+)</name>
        <dbReference type="ChEBI" id="CHEBI:29103"/>
    </ligand>
</feature>
<dbReference type="CDD" id="cd01174">
    <property type="entry name" value="ribokinase"/>
    <property type="match status" value="1"/>
</dbReference>
<dbReference type="PROSITE" id="PS00584">
    <property type="entry name" value="PFKB_KINASES_2"/>
    <property type="match status" value="1"/>
</dbReference>
<evidence type="ECO:0000256" key="11">
    <source>
        <dbReference type="ARBA" id="ARBA00022958"/>
    </source>
</evidence>
<keyword evidence="8 13" id="KW-0418">Kinase</keyword>
<dbReference type="Proteomes" id="UP000037069">
    <property type="component" value="Unassembled WGS sequence"/>
</dbReference>
<dbReference type="InterPro" id="IPR029056">
    <property type="entry name" value="Ribokinase-like"/>
</dbReference>
<feature type="binding site" evidence="13">
    <location>
        <begin position="260"/>
        <end position="261"/>
    </location>
    <ligand>
        <name>ATP</name>
        <dbReference type="ChEBI" id="CHEBI:30616"/>
    </ligand>
</feature>
<feature type="binding site" evidence="13">
    <location>
        <position position="296"/>
    </location>
    <ligand>
        <name>K(+)</name>
        <dbReference type="ChEBI" id="CHEBI:29103"/>
    </ligand>
</feature>
<dbReference type="HAMAP" id="MF_01987">
    <property type="entry name" value="Ribokinase"/>
    <property type="match status" value="1"/>
</dbReference>
<comment type="caution">
    <text evidence="15">The sequence shown here is derived from an EMBL/GenBank/DDBJ whole genome shotgun (WGS) entry which is preliminary data.</text>
</comment>
<keyword evidence="13" id="KW-0539">Nucleus</keyword>
<accession>A0A0L0C667</accession>
<dbReference type="InterPro" id="IPR002139">
    <property type="entry name" value="Ribo/fructo_kinase"/>
</dbReference>
<evidence type="ECO:0000256" key="13">
    <source>
        <dbReference type="HAMAP-Rule" id="MF_03215"/>
    </source>
</evidence>
<dbReference type="UniPathway" id="UPA00916">
    <property type="reaction ID" value="UER00889"/>
</dbReference>
<feature type="binding site" evidence="13">
    <location>
        <position position="146"/>
    </location>
    <ligand>
        <name>substrate</name>
    </ligand>
</feature>
<dbReference type="Gene3D" id="3.40.1190.20">
    <property type="match status" value="1"/>
</dbReference>
<evidence type="ECO:0000256" key="1">
    <source>
        <dbReference type="ARBA" id="ARBA00005380"/>
    </source>
</evidence>
<dbReference type="GO" id="GO:0046872">
    <property type="term" value="F:metal ion binding"/>
    <property type="evidence" value="ECO:0007669"/>
    <property type="project" value="UniProtKB-KW"/>
</dbReference>
<name>A0A0L0C667_LUCCU</name>
<comment type="function">
    <text evidence="13">Catalyzes the phosphorylation of ribose at O-5 in a reaction requiring ATP and magnesium. The resulting D-ribose-5-phosphate can then be used either for sythesis of nucleotides, histidine, and tryptophan, or as a component of the pentose phosphate pathway.</text>
</comment>
<evidence type="ECO:0000256" key="9">
    <source>
        <dbReference type="ARBA" id="ARBA00022840"/>
    </source>
</evidence>
<dbReference type="PRINTS" id="PR00990">
    <property type="entry name" value="RIBOKINASE"/>
</dbReference>
<comment type="caution">
    <text evidence="13">Lacks conserved residue(s) required for the propagation of feature annotation.</text>
</comment>
<dbReference type="STRING" id="7375.A0A0L0C667"/>
<feature type="active site" description="Proton acceptor" evidence="13">
    <location>
        <position position="261"/>
    </location>
</feature>
<feature type="binding site" evidence="13">
    <location>
        <position position="188"/>
    </location>
    <ligand>
        <name>ATP</name>
        <dbReference type="ChEBI" id="CHEBI:30616"/>
    </ligand>
</feature>
<keyword evidence="12 13" id="KW-0119">Carbohydrate metabolism</keyword>
<comment type="activity regulation">
    <text evidence="13">Activated by a monovalent cation that binds near, but not in, the active site. The most likely occupant of the site in vivo is potassium. Ion binding induces a conformational change that may alter substrate affinity.</text>
</comment>
<evidence type="ECO:0000256" key="3">
    <source>
        <dbReference type="ARBA" id="ARBA00016943"/>
    </source>
</evidence>
<evidence type="ECO:0000256" key="5">
    <source>
        <dbReference type="ARBA" id="ARBA00022679"/>
    </source>
</evidence>
<dbReference type="InterPro" id="IPR011611">
    <property type="entry name" value="PfkB_dom"/>
</dbReference>
<dbReference type="OrthoDB" id="415590at2759"/>
<reference evidence="15 16" key="1">
    <citation type="journal article" date="2015" name="Nat. Commun.">
        <title>Lucilia cuprina genome unlocks parasitic fly biology to underpin future interventions.</title>
        <authorList>
            <person name="Anstead C.A."/>
            <person name="Korhonen P.K."/>
            <person name="Young N.D."/>
            <person name="Hall R.S."/>
            <person name="Jex A.R."/>
            <person name="Murali S.C."/>
            <person name="Hughes D.S."/>
            <person name="Lee S.F."/>
            <person name="Perry T."/>
            <person name="Stroehlein A.J."/>
            <person name="Ansell B.R."/>
            <person name="Breugelmans B."/>
            <person name="Hofmann A."/>
            <person name="Qu J."/>
            <person name="Dugan S."/>
            <person name="Lee S.L."/>
            <person name="Chao H."/>
            <person name="Dinh H."/>
            <person name="Han Y."/>
            <person name="Doddapaneni H.V."/>
            <person name="Worley K.C."/>
            <person name="Muzny D.M."/>
            <person name="Ioannidis P."/>
            <person name="Waterhouse R.M."/>
            <person name="Zdobnov E.M."/>
            <person name="James P.J."/>
            <person name="Bagnall N.H."/>
            <person name="Kotze A.C."/>
            <person name="Gibbs R.A."/>
            <person name="Richards S."/>
            <person name="Batterham P."/>
            <person name="Gasser R.B."/>
        </authorList>
    </citation>
    <scope>NUCLEOTIDE SEQUENCE [LARGE SCALE GENOMIC DNA]</scope>
    <source>
        <strain evidence="15 16">LS</strain>
        <tissue evidence="15">Full body</tissue>
    </source>
</reference>
<keyword evidence="11 13" id="KW-0630">Potassium</keyword>
<comment type="cofactor">
    <cofactor evidence="13">
        <name>Mg(2+)</name>
        <dbReference type="ChEBI" id="CHEBI:18420"/>
    </cofactor>
    <text evidence="13">Requires a divalent cation, most likely magnesium in vivo, as an electrophilic catalyst to aid phosphoryl group transfer. It is the chelate of the metal and the nucleotide that is the actual substrate.</text>
</comment>
<evidence type="ECO:0000259" key="14">
    <source>
        <dbReference type="Pfam" id="PF00294"/>
    </source>
</evidence>
<evidence type="ECO:0000256" key="7">
    <source>
        <dbReference type="ARBA" id="ARBA00022741"/>
    </source>
</evidence>
<dbReference type="GO" id="GO:0004747">
    <property type="term" value="F:ribokinase activity"/>
    <property type="evidence" value="ECO:0007669"/>
    <property type="project" value="UniProtKB-UniRule"/>
</dbReference>
<dbReference type="AlphaFoldDB" id="A0A0L0C667"/>
<keyword evidence="9 13" id="KW-0067">ATP-binding</keyword>
<protein>
    <recommendedName>
        <fullName evidence="3 13">Ribokinase</fullName>
        <shortName evidence="13">RK</shortName>
        <ecNumber evidence="2 13">2.7.1.15</ecNumber>
    </recommendedName>
</protein>
<dbReference type="OMA" id="DIVLIQQ"/>
<feature type="binding site" evidence="13">
    <location>
        <position position="261"/>
    </location>
    <ligand>
        <name>substrate</name>
    </ligand>
</feature>
<evidence type="ECO:0000256" key="10">
    <source>
        <dbReference type="ARBA" id="ARBA00022842"/>
    </source>
</evidence>
<keyword evidence="6 13" id="KW-0479">Metal-binding</keyword>
<dbReference type="EMBL" id="JRES01000948">
    <property type="protein sequence ID" value="KNC26904.1"/>
    <property type="molecule type" value="Genomic_DNA"/>
</dbReference>
<dbReference type="PANTHER" id="PTHR10584">
    <property type="entry name" value="SUGAR KINASE"/>
    <property type="match status" value="1"/>
</dbReference>
<evidence type="ECO:0000256" key="6">
    <source>
        <dbReference type="ARBA" id="ARBA00022723"/>
    </source>
</evidence>
<dbReference type="InterPro" id="IPR002173">
    <property type="entry name" value="Carboh/pur_kinase_PfkB_CS"/>
</dbReference>
<feature type="domain" description="Carbohydrate kinase PfkB" evidence="14">
    <location>
        <begin position="9"/>
        <end position="305"/>
    </location>
</feature>
<feature type="binding site" evidence="13">
    <location>
        <begin position="45"/>
        <end position="49"/>
    </location>
    <ligand>
        <name>substrate</name>
    </ligand>
</feature>
<feature type="binding site" evidence="13">
    <location>
        <position position="293"/>
    </location>
    <ligand>
        <name>K(+)</name>
        <dbReference type="ChEBI" id="CHEBI:29103"/>
    </ligand>
</feature>
<organism evidence="15 16">
    <name type="scientific">Lucilia cuprina</name>
    <name type="common">Green bottle fly</name>
    <name type="synonym">Australian sheep blowfly</name>
    <dbReference type="NCBI Taxonomy" id="7375"/>
    <lineage>
        <taxon>Eukaryota</taxon>
        <taxon>Metazoa</taxon>
        <taxon>Ecdysozoa</taxon>
        <taxon>Arthropoda</taxon>
        <taxon>Hexapoda</taxon>
        <taxon>Insecta</taxon>
        <taxon>Pterygota</taxon>
        <taxon>Neoptera</taxon>
        <taxon>Endopterygota</taxon>
        <taxon>Diptera</taxon>
        <taxon>Brachycera</taxon>
        <taxon>Muscomorpha</taxon>
        <taxon>Oestroidea</taxon>
        <taxon>Calliphoridae</taxon>
        <taxon>Luciliinae</taxon>
        <taxon>Lucilia</taxon>
    </lineage>
</organism>
<keyword evidence="5 13" id="KW-0808">Transferase</keyword>
<evidence type="ECO:0000313" key="15">
    <source>
        <dbReference type="EMBL" id="KNC26904.1"/>
    </source>
</evidence>
<dbReference type="Pfam" id="PF00294">
    <property type="entry name" value="PfkB"/>
    <property type="match status" value="1"/>
</dbReference>
<dbReference type="InterPro" id="IPR011877">
    <property type="entry name" value="Ribokinase"/>
</dbReference>
<feature type="binding site" evidence="13">
    <location>
        <position position="287"/>
    </location>
    <ligand>
        <name>ATP</name>
        <dbReference type="ChEBI" id="CHEBI:30616"/>
    </ligand>
</feature>
<comment type="pathway">
    <text evidence="13">Carbohydrate metabolism; D-ribose degradation; D-ribose 5-phosphate from beta-D-ribopyranose: step 2/2.</text>
</comment>
<feature type="binding site" evidence="13">
    <location>
        <position position="257"/>
    </location>
    <ligand>
        <name>K(+)</name>
        <dbReference type="ChEBI" id="CHEBI:29103"/>
    </ligand>
</feature>
<dbReference type="EC" id="2.7.1.15" evidence="2 13"/>
<gene>
    <name evidence="15" type="ORF">FF38_10937</name>
</gene>
<dbReference type="GO" id="GO:0005524">
    <property type="term" value="F:ATP binding"/>
    <property type="evidence" value="ECO:0007669"/>
    <property type="project" value="UniProtKB-UniRule"/>
</dbReference>
<dbReference type="NCBIfam" id="TIGR02152">
    <property type="entry name" value="D_ribokin_bact"/>
    <property type="match status" value="1"/>
</dbReference>
<proteinExistence type="inferred from homology"/>
<feature type="binding site" evidence="13">
    <location>
        <begin position="225"/>
        <end position="230"/>
    </location>
    <ligand>
        <name>ATP</name>
        <dbReference type="ChEBI" id="CHEBI:30616"/>
    </ligand>
</feature>
<sequence>MGDKTKNVNVLVYGSAIVDFICYVDRLPKAGETLHGYKFANGFGGKGANQCVAAARLGANTAMIAKLGTDMWGEQYVQQLKSENVNVDFVKQCAGESTGIAQIAVSSEGENHIVIVAGANNNLAANDVHEAEELFQNAKVLLCQLETPLAGTLAALQAFKGISILNAAPALKNTPAELLKAATILCVNETEAALMCELEDIKTLCQAKTAAKKLLELGAQTVIITLGSQGAVYTSTKEPSKCIHVPAYKVEKVLDTTGAGDAFLGALAFHMAQNPQQELHQHIGFANYVAAHSVQYPGTQTSFPKAQDIQTAVRQTYNFSEI</sequence>
<keyword evidence="7 13" id="KW-0547">Nucleotide-binding</keyword>
<comment type="subcellular location">
    <subcellularLocation>
        <location evidence="13">Cytoplasm</location>
    </subcellularLocation>
    <subcellularLocation>
        <location evidence="13">Nucleus</location>
    </subcellularLocation>
</comment>
<dbReference type="SUPFAM" id="SSF53613">
    <property type="entry name" value="Ribokinase-like"/>
    <property type="match status" value="1"/>
</dbReference>
<keyword evidence="10 13" id="KW-0460">Magnesium</keyword>
<comment type="catalytic activity">
    <reaction evidence="13">
        <text>D-ribose + ATP = D-ribose 5-phosphate + ADP + H(+)</text>
        <dbReference type="Rhea" id="RHEA:13697"/>
        <dbReference type="ChEBI" id="CHEBI:15378"/>
        <dbReference type="ChEBI" id="CHEBI:30616"/>
        <dbReference type="ChEBI" id="CHEBI:47013"/>
        <dbReference type="ChEBI" id="CHEBI:78346"/>
        <dbReference type="ChEBI" id="CHEBI:456216"/>
        <dbReference type="EC" id="2.7.1.15"/>
    </reaction>
</comment>
<keyword evidence="16" id="KW-1185">Reference proteome</keyword>
<feature type="binding site" evidence="13">
    <location>
        <begin position="17"/>
        <end position="19"/>
    </location>
    <ligand>
        <name>substrate</name>
    </ligand>
</feature>